<accession>A0A392RLG1</accession>
<dbReference type="EMBL" id="LXQA010244962">
    <property type="protein sequence ID" value="MCI37471.1"/>
    <property type="molecule type" value="Genomic_DNA"/>
</dbReference>
<comment type="caution">
    <text evidence="1">The sequence shown here is derived from an EMBL/GenBank/DDBJ whole genome shotgun (WGS) entry which is preliminary data.</text>
</comment>
<dbReference type="AlphaFoldDB" id="A0A392RLG1"/>
<reference evidence="1 2" key="1">
    <citation type="journal article" date="2018" name="Front. Plant Sci.">
        <title>Red Clover (Trifolium pratense) and Zigzag Clover (T. medium) - A Picture of Genomic Similarities and Differences.</title>
        <authorList>
            <person name="Dluhosova J."/>
            <person name="Istvanek J."/>
            <person name="Nedelnik J."/>
            <person name="Repkova J."/>
        </authorList>
    </citation>
    <scope>NUCLEOTIDE SEQUENCE [LARGE SCALE GENOMIC DNA]</scope>
    <source>
        <strain evidence="2">cv. 10/8</strain>
        <tissue evidence="1">Leaf</tissue>
    </source>
</reference>
<evidence type="ECO:0000313" key="1">
    <source>
        <dbReference type="EMBL" id="MCI37471.1"/>
    </source>
</evidence>
<organism evidence="1 2">
    <name type="scientific">Trifolium medium</name>
    <dbReference type="NCBI Taxonomy" id="97028"/>
    <lineage>
        <taxon>Eukaryota</taxon>
        <taxon>Viridiplantae</taxon>
        <taxon>Streptophyta</taxon>
        <taxon>Embryophyta</taxon>
        <taxon>Tracheophyta</taxon>
        <taxon>Spermatophyta</taxon>
        <taxon>Magnoliopsida</taxon>
        <taxon>eudicotyledons</taxon>
        <taxon>Gunneridae</taxon>
        <taxon>Pentapetalae</taxon>
        <taxon>rosids</taxon>
        <taxon>fabids</taxon>
        <taxon>Fabales</taxon>
        <taxon>Fabaceae</taxon>
        <taxon>Papilionoideae</taxon>
        <taxon>50 kb inversion clade</taxon>
        <taxon>NPAAA clade</taxon>
        <taxon>Hologalegina</taxon>
        <taxon>IRL clade</taxon>
        <taxon>Trifolieae</taxon>
        <taxon>Trifolium</taxon>
    </lineage>
</organism>
<keyword evidence="2" id="KW-1185">Reference proteome</keyword>
<protein>
    <submittedName>
        <fullName evidence="1">Uncharacterized protein</fullName>
    </submittedName>
</protein>
<proteinExistence type="predicted"/>
<sequence length="97" mass="10702">MAVPVSFLHGMSGTLVNVMELSTELSPVSFDGWKTCKEGSLVVGGEETIATSSETAKNAHKKGSKRARVGFTRRDVGRTWRRVRQQLATKLRRGGRR</sequence>
<dbReference type="Proteomes" id="UP000265520">
    <property type="component" value="Unassembled WGS sequence"/>
</dbReference>
<name>A0A392RLG1_9FABA</name>
<evidence type="ECO:0000313" key="2">
    <source>
        <dbReference type="Proteomes" id="UP000265520"/>
    </source>
</evidence>